<sequence length="604" mass="67900">MLILRDHLEENAKFLSPTPGIQPPVPEPETNTSGDPASTSNPAPTPNPASTSRTPTQNSKKSSGGSTDVSDAEVKLLDKAWKPVAGWRDVEMVDSLCKALHTYLGERSVTLTGIDEMLLQVCFQPYIDGNRTKPGWLYNNSEADARAMVNEVIQAVSFVMNILGFPIYVLNNYKVPVEGFHSLVDFALMAKKVKMLTEIKAPQVLEKALTKLEGQSMRISTQSGGPSDELVLNKACLYMSSHKVNWLALTSHHKWIFFRLHPSSDKEPEPYISYSSVEMMENNTRPFRALLAMMLATVGEIKVVDSNVDKTVPLPVIEEEEHHSSESSQEDQDKIGSYRGSGPVTKKEYDLRPKPTGPRPTDSPELLVGWTRRKVPDTEWLLFYALDGTKQCSSLGAAPIRLWLQCDVGQGSTGVVYEAKLNIDDDDDNTRTSHSYAVKTVVKRRSGNIKGAVARLFHEFEAYRKIEQARKHGKFGHIAPRCYGMYESRGLYALILDYEGESLDDDDWASLTEKEKSAIYKLISDLHYLGIGHGDLEPRNVVRNSEGSYKIIDFDKWWFHDCPGIKRTKKGSWYRRDIGGQCDELKYLHEMLIGRPVKKEDIPQ</sequence>
<keyword evidence="5" id="KW-1185">Reference proteome</keyword>
<evidence type="ECO:0000256" key="2">
    <source>
        <dbReference type="SAM" id="MobiDB-lite"/>
    </source>
</evidence>
<dbReference type="PROSITE" id="PS50011">
    <property type="entry name" value="PROTEIN_KINASE_DOM"/>
    <property type="match status" value="1"/>
</dbReference>
<feature type="compositionally biased region" description="Basic and acidic residues" evidence="2">
    <location>
        <begin position="1"/>
        <end position="12"/>
    </location>
</feature>
<feature type="region of interest" description="Disordered" evidence="2">
    <location>
        <begin position="1"/>
        <end position="70"/>
    </location>
</feature>
<dbReference type="Gene3D" id="1.10.510.10">
    <property type="entry name" value="Transferase(Phosphotransferase) domain 1"/>
    <property type="match status" value="1"/>
</dbReference>
<evidence type="ECO:0000256" key="1">
    <source>
        <dbReference type="PROSITE-ProRule" id="PRU10141"/>
    </source>
</evidence>
<evidence type="ECO:0000313" key="4">
    <source>
        <dbReference type="EMBL" id="KAJ4473890.1"/>
    </source>
</evidence>
<dbReference type="InterPro" id="IPR011009">
    <property type="entry name" value="Kinase-like_dom_sf"/>
</dbReference>
<feature type="compositionally biased region" description="Basic and acidic residues" evidence="2">
    <location>
        <begin position="320"/>
        <end position="336"/>
    </location>
</feature>
<name>A0A9W9A5A7_9AGAR</name>
<accession>A0A9W9A5A7</accession>
<keyword evidence="1" id="KW-0067">ATP-binding</keyword>
<feature type="region of interest" description="Disordered" evidence="2">
    <location>
        <begin position="317"/>
        <end position="365"/>
    </location>
</feature>
<dbReference type="Proteomes" id="UP001150266">
    <property type="component" value="Unassembled WGS sequence"/>
</dbReference>
<dbReference type="PROSITE" id="PS00107">
    <property type="entry name" value="PROTEIN_KINASE_ATP"/>
    <property type="match status" value="1"/>
</dbReference>
<evidence type="ECO:0000259" key="3">
    <source>
        <dbReference type="PROSITE" id="PS50011"/>
    </source>
</evidence>
<dbReference type="GO" id="GO:0004672">
    <property type="term" value="F:protein kinase activity"/>
    <property type="evidence" value="ECO:0007669"/>
    <property type="project" value="InterPro"/>
</dbReference>
<organism evidence="4 5">
    <name type="scientific">Lentinula aciculospora</name>
    <dbReference type="NCBI Taxonomy" id="153920"/>
    <lineage>
        <taxon>Eukaryota</taxon>
        <taxon>Fungi</taxon>
        <taxon>Dikarya</taxon>
        <taxon>Basidiomycota</taxon>
        <taxon>Agaricomycotina</taxon>
        <taxon>Agaricomycetes</taxon>
        <taxon>Agaricomycetidae</taxon>
        <taxon>Agaricales</taxon>
        <taxon>Marasmiineae</taxon>
        <taxon>Omphalotaceae</taxon>
        <taxon>Lentinula</taxon>
    </lineage>
</organism>
<dbReference type="InterPro" id="IPR000719">
    <property type="entry name" value="Prot_kinase_dom"/>
</dbReference>
<feature type="binding site" evidence="1">
    <location>
        <position position="439"/>
    </location>
    <ligand>
        <name>ATP</name>
        <dbReference type="ChEBI" id="CHEBI:30616"/>
    </ligand>
</feature>
<feature type="compositionally biased region" description="Polar residues" evidence="2">
    <location>
        <begin position="29"/>
        <end position="69"/>
    </location>
</feature>
<dbReference type="AlphaFoldDB" id="A0A9W9A5A7"/>
<gene>
    <name evidence="4" type="ORF">J3R30DRAFT_3684842</name>
</gene>
<proteinExistence type="predicted"/>
<keyword evidence="1" id="KW-0547">Nucleotide-binding</keyword>
<reference evidence="4" key="1">
    <citation type="submission" date="2022-08" db="EMBL/GenBank/DDBJ databases">
        <title>A Global Phylogenomic Analysis of the Shiitake Genus Lentinula.</title>
        <authorList>
            <consortium name="DOE Joint Genome Institute"/>
            <person name="Sierra-Patev S."/>
            <person name="Min B."/>
            <person name="Naranjo-Ortiz M."/>
            <person name="Looney B."/>
            <person name="Konkel Z."/>
            <person name="Slot J.C."/>
            <person name="Sakamoto Y."/>
            <person name="Steenwyk J.L."/>
            <person name="Rokas A."/>
            <person name="Carro J."/>
            <person name="Camarero S."/>
            <person name="Ferreira P."/>
            <person name="Molpeceres G."/>
            <person name="Ruiz-Duenas F.J."/>
            <person name="Serrano A."/>
            <person name="Henrissat B."/>
            <person name="Drula E."/>
            <person name="Hughes K.W."/>
            <person name="Mata J.L."/>
            <person name="Ishikawa N.K."/>
            <person name="Vargas-Isla R."/>
            <person name="Ushijima S."/>
            <person name="Smith C.A."/>
            <person name="Ahrendt S."/>
            <person name="Andreopoulos W."/>
            <person name="He G."/>
            <person name="Labutti K."/>
            <person name="Lipzen A."/>
            <person name="Ng V."/>
            <person name="Riley R."/>
            <person name="Sandor L."/>
            <person name="Barry K."/>
            <person name="Martinez A.T."/>
            <person name="Xiao Y."/>
            <person name="Gibbons J.G."/>
            <person name="Terashima K."/>
            <person name="Grigoriev I.V."/>
            <person name="Hibbett D.S."/>
        </authorList>
    </citation>
    <scope>NUCLEOTIDE SEQUENCE</scope>
    <source>
        <strain evidence="4">JLM2183</strain>
    </source>
</reference>
<evidence type="ECO:0000313" key="5">
    <source>
        <dbReference type="Proteomes" id="UP001150266"/>
    </source>
</evidence>
<dbReference type="InterPro" id="IPR017441">
    <property type="entry name" value="Protein_kinase_ATP_BS"/>
</dbReference>
<dbReference type="OrthoDB" id="427969at2759"/>
<protein>
    <recommendedName>
        <fullName evidence="3">Protein kinase domain-containing protein</fullName>
    </recommendedName>
</protein>
<feature type="domain" description="Protein kinase" evidence="3">
    <location>
        <begin position="402"/>
        <end position="604"/>
    </location>
</feature>
<dbReference type="EMBL" id="JAOTPV010000017">
    <property type="protein sequence ID" value="KAJ4473890.1"/>
    <property type="molecule type" value="Genomic_DNA"/>
</dbReference>
<comment type="caution">
    <text evidence="4">The sequence shown here is derived from an EMBL/GenBank/DDBJ whole genome shotgun (WGS) entry which is preliminary data.</text>
</comment>
<dbReference type="SUPFAM" id="SSF56112">
    <property type="entry name" value="Protein kinase-like (PK-like)"/>
    <property type="match status" value="1"/>
</dbReference>
<dbReference type="GO" id="GO:0005524">
    <property type="term" value="F:ATP binding"/>
    <property type="evidence" value="ECO:0007669"/>
    <property type="project" value="UniProtKB-UniRule"/>
</dbReference>